<dbReference type="KEGG" id="pms:KNP414_04696"/>
<dbReference type="EMBL" id="CP002869">
    <property type="protein sequence ID" value="AEI43226.1"/>
    <property type="molecule type" value="Genomic_DNA"/>
</dbReference>
<proteinExistence type="predicted"/>
<evidence type="ECO:0000313" key="2">
    <source>
        <dbReference type="EMBL" id="AEI43226.1"/>
    </source>
</evidence>
<reference evidence="3" key="1">
    <citation type="submission" date="2011-06" db="EMBL/GenBank/DDBJ databases">
        <title>Complete genome sequence of Paenibacillus mucilaginosus KNP414.</title>
        <authorList>
            <person name="Wang J."/>
            <person name="Hu S."/>
            <person name="Hu X."/>
            <person name="Zhang B."/>
            <person name="Dong D."/>
            <person name="Zhang S."/>
            <person name="Zhao K."/>
            <person name="Wu D."/>
        </authorList>
    </citation>
    <scope>NUCLEOTIDE SEQUENCE [LARGE SCALE GENOMIC DNA]</scope>
    <source>
        <strain evidence="3">KNP414</strain>
    </source>
</reference>
<dbReference type="PATRIC" id="fig|1036673.3.peg.4321"/>
<name>F8FFW4_PAEMK</name>
<gene>
    <name evidence="2" type="ordered locus">KNP414_04696</name>
</gene>
<evidence type="ECO:0000256" key="1">
    <source>
        <dbReference type="SAM" id="MobiDB-lite"/>
    </source>
</evidence>
<accession>F8FFW4</accession>
<protein>
    <submittedName>
        <fullName evidence="2">Uncharacterized protein</fullName>
    </submittedName>
</protein>
<evidence type="ECO:0000313" key="3">
    <source>
        <dbReference type="Proteomes" id="UP000006620"/>
    </source>
</evidence>
<dbReference type="AlphaFoldDB" id="F8FFW4"/>
<organism evidence="2 3">
    <name type="scientific">Paenibacillus mucilaginosus (strain KNP414)</name>
    <dbReference type="NCBI Taxonomy" id="1036673"/>
    <lineage>
        <taxon>Bacteria</taxon>
        <taxon>Bacillati</taxon>
        <taxon>Bacillota</taxon>
        <taxon>Bacilli</taxon>
        <taxon>Bacillales</taxon>
        <taxon>Paenibacillaceae</taxon>
        <taxon>Paenibacillus</taxon>
    </lineage>
</organism>
<reference evidence="2 3" key="2">
    <citation type="journal article" date="2013" name="Genome Announc.">
        <title>Genome Sequence of Growth-Improving Paenibacillus mucilaginosus Strain KNP414.</title>
        <authorList>
            <person name="Lu J.J."/>
            <person name="Wang J.F."/>
            <person name="Hu X.F."/>
        </authorList>
    </citation>
    <scope>NUCLEOTIDE SEQUENCE [LARGE SCALE GENOMIC DNA]</scope>
    <source>
        <strain evidence="2 3">KNP414</strain>
    </source>
</reference>
<dbReference type="Proteomes" id="UP000006620">
    <property type="component" value="Chromosome"/>
</dbReference>
<dbReference type="HOGENOM" id="CLU_3313840_0_0_9"/>
<feature type="region of interest" description="Disordered" evidence="1">
    <location>
        <begin position="1"/>
        <end position="39"/>
    </location>
</feature>
<sequence>MDYNKNNPDAPERTGSIQGRIQGRIQGVSIRNPARSESS</sequence>